<dbReference type="InterPro" id="IPR030470">
    <property type="entry name" value="UbiA_prenylTrfase_CS"/>
</dbReference>
<feature type="transmembrane region" description="Helical" evidence="14">
    <location>
        <begin position="299"/>
        <end position="319"/>
    </location>
</feature>
<comment type="function">
    <text evidence="14">Converts heme B (protoheme IX) to heme O by substitution of the vinyl group on carbon 2 of heme B porphyrin ring with a hydroxyethyl farnesyl side group.</text>
</comment>
<evidence type="ECO:0000256" key="10">
    <source>
        <dbReference type="ARBA" id="ARBA00030253"/>
    </source>
</evidence>
<feature type="transmembrane region" description="Helical" evidence="14">
    <location>
        <begin position="190"/>
        <end position="210"/>
    </location>
</feature>
<dbReference type="EMBL" id="QAOH01000074">
    <property type="protein sequence ID" value="PTQ60049.1"/>
    <property type="molecule type" value="Genomic_DNA"/>
</dbReference>
<feature type="transmembrane region" description="Helical" evidence="14">
    <location>
        <begin position="65"/>
        <end position="86"/>
    </location>
</feature>
<dbReference type="Proteomes" id="UP000244077">
    <property type="component" value="Unassembled WGS sequence"/>
</dbReference>
<keyword evidence="7 14" id="KW-1133">Transmembrane helix</keyword>
<gene>
    <name evidence="14" type="primary">ctaB</name>
    <name evidence="15" type="ORF">C8N42_1743</name>
</gene>
<protein>
    <recommendedName>
        <fullName evidence="11 14">Protoheme IX farnesyltransferase</fullName>
        <ecNumber evidence="3 14">2.5.1.141</ecNumber>
    </recommendedName>
    <alternativeName>
        <fullName evidence="12 14">Heme B farnesyltransferase</fullName>
    </alternativeName>
    <alternativeName>
        <fullName evidence="10 14">Heme O synthase</fullName>
    </alternativeName>
</protein>
<evidence type="ECO:0000313" key="16">
    <source>
        <dbReference type="Proteomes" id="UP000244077"/>
    </source>
</evidence>
<organism evidence="15 16">
    <name type="scientific">Celeribacter persicus</name>
    <dbReference type="NCBI Taxonomy" id="1651082"/>
    <lineage>
        <taxon>Bacteria</taxon>
        <taxon>Pseudomonadati</taxon>
        <taxon>Pseudomonadota</taxon>
        <taxon>Alphaproteobacteria</taxon>
        <taxon>Rhodobacterales</taxon>
        <taxon>Roseobacteraceae</taxon>
        <taxon>Celeribacter</taxon>
    </lineage>
</organism>
<evidence type="ECO:0000256" key="2">
    <source>
        <dbReference type="ARBA" id="ARBA00004919"/>
    </source>
</evidence>
<feature type="transmembrane region" description="Helical" evidence="14">
    <location>
        <begin position="161"/>
        <end position="184"/>
    </location>
</feature>
<keyword evidence="9 14" id="KW-0472">Membrane</keyword>
<evidence type="ECO:0000256" key="5">
    <source>
        <dbReference type="ARBA" id="ARBA00022679"/>
    </source>
</evidence>
<evidence type="ECO:0000256" key="4">
    <source>
        <dbReference type="ARBA" id="ARBA00022475"/>
    </source>
</evidence>
<comment type="similarity">
    <text evidence="14">Belongs to the UbiA prenyltransferase family. Protoheme IX farnesyltransferase subfamily.</text>
</comment>
<comment type="pathway">
    <text evidence="2 14">Porphyrin-containing compound metabolism; heme O biosynthesis; heme O from protoheme: step 1/1.</text>
</comment>
<keyword evidence="4 14" id="KW-1003">Cell membrane</keyword>
<evidence type="ECO:0000256" key="12">
    <source>
        <dbReference type="ARBA" id="ARBA00042475"/>
    </source>
</evidence>
<proteinExistence type="inferred from homology"/>
<sequence length="325" mass="34833">MRTQSISDPTLTQAMAGRGLSRTVPAHARPGDYIVLLKPRVMSLVVFTALVGLLVAPVSMNPIRAVISILCIALGGGASGALNMWWDADIDAQMRRTANRPIPAGRVAPHEALVLGLVLSVLSVGVLSVVANLVAGALLAFTIFFYVAIYSVLLKRATPQNIVIGGASGALPPMIGWACATGGIAPESLLMFALIFMWTPPHFWALALFVKSDYGRAGIPMLTETHGRPATRRHILAYTLLLIPTSLALGLTSIGGPVYLAVAGVLNLRFLLGAWAVFRRTEEQAEADSQRAERRLFRLSLSYLFLHFCALLAEALLHAQGFSGW</sequence>
<name>A0A2T5GL61_9RHOB</name>
<feature type="transmembrane region" description="Helical" evidence="14">
    <location>
        <begin position="41"/>
        <end position="59"/>
    </location>
</feature>
<reference evidence="15 16" key="1">
    <citation type="submission" date="2018-04" db="EMBL/GenBank/DDBJ databases">
        <title>Genomic Encyclopedia of Archaeal and Bacterial Type Strains, Phase II (KMG-II): from individual species to whole genera.</title>
        <authorList>
            <person name="Goeker M."/>
        </authorList>
    </citation>
    <scope>NUCLEOTIDE SEQUENCE [LARGE SCALE GENOMIC DNA]</scope>
    <source>
        <strain evidence="15 16">DSM 100434</strain>
    </source>
</reference>
<comment type="subcellular location">
    <subcellularLocation>
        <location evidence="1 14">Cell membrane</location>
        <topology evidence="1 14">Multi-pass membrane protein</topology>
    </subcellularLocation>
</comment>
<evidence type="ECO:0000256" key="11">
    <source>
        <dbReference type="ARBA" id="ARBA00040810"/>
    </source>
</evidence>
<evidence type="ECO:0000313" key="15">
    <source>
        <dbReference type="EMBL" id="PTQ60049.1"/>
    </source>
</evidence>
<dbReference type="GO" id="GO:0005886">
    <property type="term" value="C:plasma membrane"/>
    <property type="evidence" value="ECO:0007669"/>
    <property type="project" value="UniProtKB-SubCell"/>
</dbReference>
<feature type="transmembrane region" description="Helical" evidence="14">
    <location>
        <begin position="258"/>
        <end position="278"/>
    </location>
</feature>
<dbReference type="AlphaFoldDB" id="A0A2T5GL61"/>
<dbReference type="GO" id="GO:0048034">
    <property type="term" value="P:heme O biosynthetic process"/>
    <property type="evidence" value="ECO:0007669"/>
    <property type="project" value="UniProtKB-UniRule"/>
</dbReference>
<accession>A0A2T5GL61</accession>
<evidence type="ECO:0000256" key="7">
    <source>
        <dbReference type="ARBA" id="ARBA00022989"/>
    </source>
</evidence>
<feature type="transmembrane region" description="Helical" evidence="14">
    <location>
        <begin position="133"/>
        <end position="154"/>
    </location>
</feature>
<keyword evidence="8 14" id="KW-0350">Heme biosynthesis</keyword>
<comment type="caution">
    <text evidence="15">The sequence shown here is derived from an EMBL/GenBank/DDBJ whole genome shotgun (WGS) entry which is preliminary data.</text>
</comment>
<dbReference type="InterPro" id="IPR000537">
    <property type="entry name" value="UbiA_prenyltransferase"/>
</dbReference>
<evidence type="ECO:0000256" key="14">
    <source>
        <dbReference type="HAMAP-Rule" id="MF_00154"/>
    </source>
</evidence>
<dbReference type="GO" id="GO:0008495">
    <property type="term" value="F:protoheme IX farnesyltransferase activity"/>
    <property type="evidence" value="ECO:0007669"/>
    <property type="project" value="UniProtKB-UniRule"/>
</dbReference>
<dbReference type="PROSITE" id="PS00943">
    <property type="entry name" value="UBIA"/>
    <property type="match status" value="1"/>
</dbReference>
<dbReference type="PANTHER" id="PTHR43448:SF7">
    <property type="entry name" value="4-HYDROXYBENZOATE SOLANESYLTRANSFERASE"/>
    <property type="match status" value="1"/>
</dbReference>
<dbReference type="CDD" id="cd13957">
    <property type="entry name" value="PT_UbiA_Cox10"/>
    <property type="match status" value="1"/>
</dbReference>
<keyword evidence="6 14" id="KW-0812">Transmembrane</keyword>
<evidence type="ECO:0000256" key="6">
    <source>
        <dbReference type="ARBA" id="ARBA00022692"/>
    </source>
</evidence>
<dbReference type="UniPathway" id="UPA00834">
    <property type="reaction ID" value="UER00712"/>
</dbReference>
<evidence type="ECO:0000256" key="13">
    <source>
        <dbReference type="ARBA" id="ARBA00047690"/>
    </source>
</evidence>
<evidence type="ECO:0000256" key="3">
    <source>
        <dbReference type="ARBA" id="ARBA00012292"/>
    </source>
</evidence>
<dbReference type="HAMAP" id="MF_00154">
    <property type="entry name" value="CyoE_CtaB"/>
    <property type="match status" value="1"/>
</dbReference>
<dbReference type="InterPro" id="IPR044878">
    <property type="entry name" value="UbiA_sf"/>
</dbReference>
<keyword evidence="5 14" id="KW-0808">Transferase</keyword>
<dbReference type="NCBIfam" id="TIGR01473">
    <property type="entry name" value="cyoE_ctaB"/>
    <property type="match status" value="1"/>
</dbReference>
<feature type="transmembrane region" description="Helical" evidence="14">
    <location>
        <begin position="107"/>
        <end position="127"/>
    </location>
</feature>
<dbReference type="Pfam" id="PF01040">
    <property type="entry name" value="UbiA"/>
    <property type="match status" value="1"/>
</dbReference>
<evidence type="ECO:0000256" key="1">
    <source>
        <dbReference type="ARBA" id="ARBA00004651"/>
    </source>
</evidence>
<dbReference type="PANTHER" id="PTHR43448">
    <property type="entry name" value="PROTOHEME IX FARNESYLTRANSFERASE, MITOCHONDRIAL"/>
    <property type="match status" value="1"/>
</dbReference>
<dbReference type="Gene3D" id="1.10.357.140">
    <property type="entry name" value="UbiA prenyltransferase"/>
    <property type="match status" value="1"/>
</dbReference>
<dbReference type="InterPro" id="IPR006369">
    <property type="entry name" value="Protohaem_IX_farnesylTrfase"/>
</dbReference>
<evidence type="ECO:0000256" key="9">
    <source>
        <dbReference type="ARBA" id="ARBA00023136"/>
    </source>
</evidence>
<keyword evidence="16" id="KW-1185">Reference proteome</keyword>
<evidence type="ECO:0000256" key="8">
    <source>
        <dbReference type="ARBA" id="ARBA00023133"/>
    </source>
</evidence>
<comment type="catalytic activity">
    <reaction evidence="13 14">
        <text>heme b + (2E,6E)-farnesyl diphosphate + H2O = Fe(II)-heme o + diphosphate</text>
        <dbReference type="Rhea" id="RHEA:28070"/>
        <dbReference type="ChEBI" id="CHEBI:15377"/>
        <dbReference type="ChEBI" id="CHEBI:33019"/>
        <dbReference type="ChEBI" id="CHEBI:60344"/>
        <dbReference type="ChEBI" id="CHEBI:60530"/>
        <dbReference type="ChEBI" id="CHEBI:175763"/>
        <dbReference type="EC" id="2.5.1.141"/>
    </reaction>
</comment>
<dbReference type="NCBIfam" id="NF003349">
    <property type="entry name" value="PRK04375.1-2"/>
    <property type="match status" value="1"/>
</dbReference>
<comment type="subunit">
    <text evidence="14">Interacts with CtaA.</text>
</comment>
<dbReference type="EC" id="2.5.1.141" evidence="3 14"/>
<feature type="transmembrane region" description="Helical" evidence="14">
    <location>
        <begin position="235"/>
        <end position="252"/>
    </location>
</feature>
<comment type="miscellaneous">
    <text evidence="14">Carbon 2 of the heme B porphyrin ring is defined according to the Fischer nomenclature.</text>
</comment>